<evidence type="ECO:0000313" key="5">
    <source>
        <dbReference type="RefSeq" id="XP_031389932.1"/>
    </source>
</evidence>
<feature type="compositionally biased region" description="Low complexity" evidence="3">
    <location>
        <begin position="38"/>
        <end position="67"/>
    </location>
</feature>
<dbReference type="AlphaFoldDB" id="A0A6P8CYR8"/>
<protein>
    <submittedName>
        <fullName evidence="5">Cytochrome c oxidase subunit 6b-1-like</fullName>
    </submittedName>
</protein>
<gene>
    <name evidence="5" type="primary">LOC116202493</name>
</gene>
<dbReference type="OrthoDB" id="1107506at2759"/>
<dbReference type="GO" id="GO:0005739">
    <property type="term" value="C:mitochondrion"/>
    <property type="evidence" value="ECO:0007669"/>
    <property type="project" value="UniProtKB-SubCell"/>
</dbReference>
<reference evidence="4" key="1">
    <citation type="journal article" date="2020" name="Plant Biotechnol. J.">
        <title>The pomegranate (Punica granatum L.) draft genome dissects genetic divergence between soft- and hard-seeded cultivars.</title>
        <authorList>
            <person name="Luo X."/>
            <person name="Li H."/>
            <person name="Wu Z."/>
            <person name="Yao W."/>
            <person name="Zhao P."/>
            <person name="Cao D."/>
            <person name="Yu H."/>
            <person name="Li K."/>
            <person name="Poudel K."/>
            <person name="Zhao D."/>
            <person name="Zhang F."/>
            <person name="Xia X."/>
            <person name="Chen L."/>
            <person name="Wang Q."/>
            <person name="Jing D."/>
            <person name="Cao S."/>
        </authorList>
    </citation>
    <scope>NUCLEOTIDE SEQUENCE [LARGE SCALE GENOMIC DNA]</scope>
    <source>
        <strain evidence="4">cv. Tunisia</strain>
    </source>
</reference>
<proteinExistence type="predicted"/>
<evidence type="ECO:0000313" key="4">
    <source>
        <dbReference type="Proteomes" id="UP000515151"/>
    </source>
</evidence>
<evidence type="ECO:0000256" key="3">
    <source>
        <dbReference type="SAM" id="MobiDB-lite"/>
    </source>
</evidence>
<dbReference type="GO" id="GO:0045277">
    <property type="term" value="C:respiratory chain complex IV"/>
    <property type="evidence" value="ECO:0007669"/>
    <property type="project" value="InterPro"/>
</dbReference>
<dbReference type="GeneID" id="116202493"/>
<comment type="subcellular location">
    <subcellularLocation>
        <location evidence="1">Mitochondrion</location>
    </subcellularLocation>
</comment>
<evidence type="ECO:0000256" key="1">
    <source>
        <dbReference type="ARBA" id="ARBA00004173"/>
    </source>
</evidence>
<accession>A0A6P8CYR8</accession>
<dbReference type="Proteomes" id="UP000515151">
    <property type="component" value="Chromosome 1"/>
</dbReference>
<dbReference type="PANTHER" id="PTHR46281">
    <property type="entry name" value="CYTOCHROME C OXIDASE SUBUNIT 6B"/>
    <property type="match status" value="1"/>
</dbReference>
<keyword evidence="4" id="KW-1185">Reference proteome</keyword>
<dbReference type="SUPFAM" id="SSF47694">
    <property type="entry name" value="Cytochrome c oxidase subunit h"/>
    <property type="match status" value="1"/>
</dbReference>
<dbReference type="InterPro" id="IPR036549">
    <property type="entry name" value="CX6/COA6-like_sf"/>
</dbReference>
<organism evidence="4 5">
    <name type="scientific">Punica granatum</name>
    <name type="common">Pomegranate</name>
    <dbReference type="NCBI Taxonomy" id="22663"/>
    <lineage>
        <taxon>Eukaryota</taxon>
        <taxon>Viridiplantae</taxon>
        <taxon>Streptophyta</taxon>
        <taxon>Embryophyta</taxon>
        <taxon>Tracheophyta</taxon>
        <taxon>Spermatophyta</taxon>
        <taxon>Magnoliopsida</taxon>
        <taxon>eudicotyledons</taxon>
        <taxon>Gunneridae</taxon>
        <taxon>Pentapetalae</taxon>
        <taxon>rosids</taxon>
        <taxon>malvids</taxon>
        <taxon>Myrtales</taxon>
        <taxon>Lythraceae</taxon>
        <taxon>Punica</taxon>
    </lineage>
</organism>
<dbReference type="PANTHER" id="PTHR46281:SF2">
    <property type="entry name" value="CYTOCHROME C OXIDASE SUBUNIT 6B-1"/>
    <property type="match status" value="1"/>
</dbReference>
<dbReference type="InterPro" id="IPR003213">
    <property type="entry name" value="Cyt_c_oxidase_su6B"/>
</dbReference>
<dbReference type="Gene3D" id="1.10.10.140">
    <property type="entry name" value="Cytochrome c oxidase, subunit VIb"/>
    <property type="match status" value="1"/>
</dbReference>
<evidence type="ECO:0000256" key="2">
    <source>
        <dbReference type="ARBA" id="ARBA00023128"/>
    </source>
</evidence>
<feature type="region of interest" description="Disordered" evidence="3">
    <location>
        <begin position="1"/>
        <end position="105"/>
    </location>
</feature>
<dbReference type="RefSeq" id="XP_031389932.1">
    <property type="nucleotide sequence ID" value="XM_031534072.1"/>
</dbReference>
<reference evidence="5" key="2">
    <citation type="submission" date="2025-08" db="UniProtKB">
        <authorList>
            <consortium name="RefSeq"/>
        </authorList>
    </citation>
    <scope>IDENTIFICATION</scope>
    <source>
        <tissue evidence="5">Leaf</tissue>
    </source>
</reference>
<sequence>MSLSNTKCSSPAIRIEGERGEKSEVVTKPADVKKPETPVKAASEEVPPAEVNPPATEESSDAAAADEAPVEKVEEASAAAGGVEETTETSEEGNAGDAVAAEEQEIKVETAPGRFFASLPPTKQDIASLNTLSTIVSPSCVAAKGEGAPECDKFAKYYPSLCPWEWVSTVPH</sequence>
<keyword evidence="2" id="KW-0496">Mitochondrion</keyword>
<feature type="compositionally biased region" description="Basic and acidic residues" evidence="3">
    <location>
        <begin position="15"/>
        <end position="37"/>
    </location>
</feature>
<name>A0A6P8CYR8_PUNGR</name>